<dbReference type="InterPro" id="IPR001733">
    <property type="entry name" value="Peptidase_S26B"/>
</dbReference>
<evidence type="ECO:0000313" key="8">
    <source>
        <dbReference type="Proteomes" id="UP000094580"/>
    </source>
</evidence>
<keyword evidence="8" id="KW-1185">Reference proteome</keyword>
<dbReference type="NCBIfam" id="TIGR02228">
    <property type="entry name" value="sigpep_I_arch"/>
    <property type="match status" value="1"/>
</dbReference>
<evidence type="ECO:0000256" key="6">
    <source>
        <dbReference type="SAM" id="Phobius"/>
    </source>
</evidence>
<evidence type="ECO:0000313" key="7">
    <source>
        <dbReference type="EMBL" id="ODG92583.1"/>
    </source>
</evidence>
<dbReference type="SUPFAM" id="SSF51306">
    <property type="entry name" value="LexA/Signal peptidase"/>
    <property type="match status" value="1"/>
</dbReference>
<dbReference type="PRINTS" id="PR00728">
    <property type="entry name" value="SIGNALPTASE"/>
</dbReference>
<organism evidence="7 8">
    <name type="scientific">Gottfriedia luciferensis</name>
    <dbReference type="NCBI Taxonomy" id="178774"/>
    <lineage>
        <taxon>Bacteria</taxon>
        <taxon>Bacillati</taxon>
        <taxon>Bacillota</taxon>
        <taxon>Bacilli</taxon>
        <taxon>Bacillales</taxon>
        <taxon>Bacillaceae</taxon>
        <taxon>Gottfriedia</taxon>
    </lineage>
</organism>
<dbReference type="Proteomes" id="UP000094580">
    <property type="component" value="Unassembled WGS sequence"/>
</dbReference>
<reference evidence="7 8" key="1">
    <citation type="submission" date="2016-07" db="EMBL/GenBank/DDBJ databases">
        <authorList>
            <person name="Townsley L."/>
            <person name="Shank E.A."/>
        </authorList>
    </citation>
    <scope>NUCLEOTIDE SEQUENCE [LARGE SCALE GENOMIC DNA]</scope>
    <source>
        <strain evidence="7 8">CH01</strain>
    </source>
</reference>
<feature type="transmembrane region" description="Helical" evidence="6">
    <location>
        <begin position="12"/>
        <end position="33"/>
    </location>
</feature>
<dbReference type="InterPro" id="IPR036286">
    <property type="entry name" value="LexA/Signal_pep-like_sf"/>
</dbReference>
<dbReference type="PANTHER" id="PTHR10806">
    <property type="entry name" value="SIGNAL PEPTIDASE COMPLEX CATALYTIC SUBUNIT SEC11"/>
    <property type="match status" value="1"/>
</dbReference>
<proteinExistence type="predicted"/>
<dbReference type="PANTHER" id="PTHR10806:SF6">
    <property type="entry name" value="SIGNAL PEPTIDASE COMPLEX CATALYTIC SUBUNIT SEC11"/>
    <property type="match status" value="1"/>
</dbReference>
<name>A0ABX2ZZU2_9BACI</name>
<sequence>MLKKVLSIVGNIFKSISIVILCFLAFIVISSRFTGGDSTILGYQLKAVLSGSMEPTFHTGSIIAIKLGANPSTYQKGDIVTFHMDNKLITHRIAAVHKKNGEISYKTKGDNNNAQDLWTVSPQNIVGKYSNFTIPYVGYALNFVSSKAGSALLLIVPGLLLTLSAIRNLFQLKKEFEQKTAG</sequence>
<gene>
    <name evidence="7" type="ORF">BED47_19270</name>
</gene>
<keyword evidence="3 6" id="KW-1133">Transmembrane helix</keyword>
<comment type="caution">
    <text evidence="7">The sequence shown here is derived from an EMBL/GenBank/DDBJ whole genome shotgun (WGS) entry which is preliminary data.</text>
</comment>
<dbReference type="CDD" id="cd06530">
    <property type="entry name" value="S26_SPase_I"/>
    <property type="match status" value="1"/>
</dbReference>
<dbReference type="NCBIfam" id="NF046067">
    <property type="entry name" value="SigPepSipWBacil"/>
    <property type="match status" value="1"/>
</dbReference>
<dbReference type="Gene3D" id="2.10.109.10">
    <property type="entry name" value="Umud Fragment, subunit A"/>
    <property type="match status" value="1"/>
</dbReference>
<keyword evidence="2 6" id="KW-0812">Transmembrane</keyword>
<keyword evidence="4 6" id="KW-0472">Membrane</keyword>
<protein>
    <recommendedName>
        <fullName evidence="5">Signal peptidase I</fullName>
        <ecNumber evidence="5">3.4.21.89</ecNumber>
    </recommendedName>
</protein>
<dbReference type="EMBL" id="MDKC01000007">
    <property type="protein sequence ID" value="ODG92583.1"/>
    <property type="molecule type" value="Genomic_DNA"/>
</dbReference>
<evidence type="ECO:0000256" key="2">
    <source>
        <dbReference type="ARBA" id="ARBA00022692"/>
    </source>
</evidence>
<accession>A0ABX2ZZU2</accession>
<evidence type="ECO:0000256" key="3">
    <source>
        <dbReference type="ARBA" id="ARBA00022989"/>
    </source>
</evidence>
<feature type="transmembrane region" description="Helical" evidence="6">
    <location>
        <begin position="151"/>
        <end position="170"/>
    </location>
</feature>
<evidence type="ECO:0000256" key="4">
    <source>
        <dbReference type="ARBA" id="ARBA00023136"/>
    </source>
</evidence>
<comment type="subcellular location">
    <subcellularLocation>
        <location evidence="1">Membrane</location>
    </subcellularLocation>
</comment>
<dbReference type="InterPro" id="IPR019533">
    <property type="entry name" value="Peptidase_S26"/>
</dbReference>
<dbReference type="EC" id="3.4.21.89" evidence="5"/>
<evidence type="ECO:0000256" key="1">
    <source>
        <dbReference type="ARBA" id="ARBA00004370"/>
    </source>
</evidence>
<evidence type="ECO:0000256" key="5">
    <source>
        <dbReference type="NCBIfam" id="TIGR02228"/>
    </source>
</evidence>